<feature type="domain" description="XPG N-terminal" evidence="12">
    <location>
        <begin position="1"/>
        <end position="99"/>
    </location>
</feature>
<dbReference type="OrthoDB" id="26491at2759"/>
<dbReference type="InterPro" id="IPR036279">
    <property type="entry name" value="5-3_exonuclease_C_sf"/>
</dbReference>
<proteinExistence type="predicted"/>
<dbReference type="GO" id="GO:0006281">
    <property type="term" value="P:DNA repair"/>
    <property type="evidence" value="ECO:0007669"/>
    <property type="project" value="UniProtKB-KW"/>
</dbReference>
<protein>
    <submittedName>
        <fullName evidence="13">Uncharacterized protein</fullName>
    </submittedName>
</protein>
<dbReference type="SUPFAM" id="SSF47807">
    <property type="entry name" value="5' to 3' exonuclease, C-terminal subdomain"/>
    <property type="match status" value="1"/>
</dbReference>
<dbReference type="GeneID" id="30146516"/>
<dbReference type="InterPro" id="IPR008918">
    <property type="entry name" value="HhH2"/>
</dbReference>
<reference evidence="14" key="1">
    <citation type="submission" date="2016-05" db="EMBL/GenBank/DDBJ databases">
        <title>Comparative genomics of biotechnologically important yeasts.</title>
        <authorList>
            <consortium name="DOE Joint Genome Institute"/>
            <person name="Riley R."/>
            <person name="Haridas S."/>
            <person name="Wolfe K.H."/>
            <person name="Lopes M.R."/>
            <person name="Hittinger C.T."/>
            <person name="Goker M."/>
            <person name="Salamov A."/>
            <person name="Wisecaver J."/>
            <person name="Long T.M."/>
            <person name="Aerts A.L."/>
            <person name="Barry K."/>
            <person name="Choi C."/>
            <person name="Clum A."/>
            <person name="Coughlan A.Y."/>
            <person name="Deshpande S."/>
            <person name="Douglass A.P."/>
            <person name="Hanson S.J."/>
            <person name="Klenk H.-P."/>
            <person name="Labutti K."/>
            <person name="Lapidus A."/>
            <person name="Lindquist E."/>
            <person name="Lipzen A."/>
            <person name="Meier-Kolthoff J.P."/>
            <person name="Ohm R.A."/>
            <person name="Otillar R.P."/>
            <person name="Pangilinan J."/>
            <person name="Peng Y."/>
            <person name="Rokas A."/>
            <person name="Rosa C.A."/>
            <person name="Scheuner C."/>
            <person name="Sibirny A.A."/>
            <person name="Slot J.C."/>
            <person name="Stielow J.B."/>
            <person name="Sun H."/>
            <person name="Kurtzman C.P."/>
            <person name="Blackwell M."/>
            <person name="Grigoriev I.V."/>
            <person name="Jeffries T.W."/>
        </authorList>
    </citation>
    <scope>NUCLEOTIDE SEQUENCE [LARGE SCALE GENOMIC DNA]</scope>
    <source>
        <strain evidence="14">NRRL Y-12698</strain>
    </source>
</reference>
<dbReference type="RefSeq" id="XP_018985476.1">
    <property type="nucleotide sequence ID" value="XM_019128663.1"/>
</dbReference>
<gene>
    <name evidence="13" type="ORF">BABINDRAFT_161127</name>
</gene>
<evidence type="ECO:0000256" key="3">
    <source>
        <dbReference type="ARBA" id="ARBA00022722"/>
    </source>
</evidence>
<dbReference type="GO" id="GO:0046872">
    <property type="term" value="F:metal ion binding"/>
    <property type="evidence" value="ECO:0007669"/>
    <property type="project" value="UniProtKB-KW"/>
</dbReference>
<dbReference type="InterPro" id="IPR044752">
    <property type="entry name" value="PIN-like_EXO1"/>
</dbReference>
<evidence type="ECO:0000256" key="2">
    <source>
        <dbReference type="ARBA" id="ARBA00004123"/>
    </source>
</evidence>
<dbReference type="PANTHER" id="PTHR11081:SF65">
    <property type="entry name" value="DNA DAMAGE-INDUCIBLE PROTEIN DIN7-RELATED"/>
    <property type="match status" value="1"/>
</dbReference>
<dbReference type="Gene3D" id="3.40.50.1010">
    <property type="entry name" value="5'-nuclease"/>
    <property type="match status" value="1"/>
</dbReference>
<dbReference type="InterPro" id="IPR006085">
    <property type="entry name" value="XPG_DNA_repair_N"/>
</dbReference>
<comment type="cofactor">
    <cofactor evidence="1">
        <name>Mg(2+)</name>
        <dbReference type="ChEBI" id="CHEBI:18420"/>
    </cofactor>
</comment>
<dbReference type="Proteomes" id="UP000094336">
    <property type="component" value="Unassembled WGS sequence"/>
</dbReference>
<dbReference type="Pfam" id="PF00752">
    <property type="entry name" value="XPG_N"/>
    <property type="match status" value="1"/>
</dbReference>
<dbReference type="SMART" id="SM00484">
    <property type="entry name" value="XPGI"/>
    <property type="match status" value="1"/>
</dbReference>
<evidence type="ECO:0000259" key="12">
    <source>
        <dbReference type="SMART" id="SM00485"/>
    </source>
</evidence>
<keyword evidence="14" id="KW-1185">Reference proteome</keyword>
<keyword evidence="8" id="KW-0234">DNA repair</keyword>
<keyword evidence="3" id="KW-0540">Nuclease</keyword>
<feature type="compositionally biased region" description="Low complexity" evidence="10">
    <location>
        <begin position="392"/>
        <end position="404"/>
    </location>
</feature>
<dbReference type="SUPFAM" id="SSF88723">
    <property type="entry name" value="PIN domain-like"/>
    <property type="match status" value="1"/>
</dbReference>
<accession>A0A1E3QR87</accession>
<dbReference type="EMBL" id="KV454430">
    <property type="protein sequence ID" value="ODQ80148.1"/>
    <property type="molecule type" value="Genomic_DNA"/>
</dbReference>
<feature type="domain" description="XPG-I" evidence="11">
    <location>
        <begin position="138"/>
        <end position="208"/>
    </location>
</feature>
<dbReference type="SMART" id="SM00485">
    <property type="entry name" value="XPGN"/>
    <property type="match status" value="1"/>
</dbReference>
<dbReference type="STRING" id="984486.A0A1E3QR87"/>
<keyword evidence="4" id="KW-0479">Metal-binding</keyword>
<dbReference type="GO" id="GO:0003677">
    <property type="term" value="F:DNA binding"/>
    <property type="evidence" value="ECO:0007669"/>
    <property type="project" value="InterPro"/>
</dbReference>
<evidence type="ECO:0000313" key="13">
    <source>
        <dbReference type="EMBL" id="ODQ80148.1"/>
    </source>
</evidence>
<dbReference type="GO" id="GO:0005634">
    <property type="term" value="C:nucleus"/>
    <property type="evidence" value="ECO:0007669"/>
    <property type="project" value="UniProtKB-SubCell"/>
</dbReference>
<name>A0A1E3QR87_9ASCO</name>
<keyword evidence="6" id="KW-0378">Hydrolase</keyword>
<evidence type="ECO:0000256" key="8">
    <source>
        <dbReference type="ARBA" id="ARBA00023204"/>
    </source>
</evidence>
<evidence type="ECO:0000256" key="4">
    <source>
        <dbReference type="ARBA" id="ARBA00022723"/>
    </source>
</evidence>
<evidence type="ECO:0000256" key="6">
    <source>
        <dbReference type="ARBA" id="ARBA00022801"/>
    </source>
</evidence>
<dbReference type="FunFam" id="3.40.50.1010:FF:000002">
    <property type="entry name" value="Exonuclease 1, putative"/>
    <property type="match status" value="1"/>
</dbReference>
<dbReference type="Gene3D" id="1.10.150.20">
    <property type="entry name" value="5' to 3' exonuclease, C-terminal subdomain"/>
    <property type="match status" value="1"/>
</dbReference>
<evidence type="ECO:0000313" key="14">
    <source>
        <dbReference type="Proteomes" id="UP000094336"/>
    </source>
</evidence>
<dbReference type="InterPro" id="IPR006084">
    <property type="entry name" value="XPG/Rad2"/>
</dbReference>
<evidence type="ECO:0000256" key="1">
    <source>
        <dbReference type="ARBA" id="ARBA00001946"/>
    </source>
</evidence>
<evidence type="ECO:0000256" key="10">
    <source>
        <dbReference type="SAM" id="MobiDB-lite"/>
    </source>
</evidence>
<feature type="compositionally biased region" description="Polar residues" evidence="10">
    <location>
        <begin position="426"/>
        <end position="435"/>
    </location>
</feature>
<evidence type="ECO:0000256" key="5">
    <source>
        <dbReference type="ARBA" id="ARBA00022763"/>
    </source>
</evidence>
<dbReference type="PRINTS" id="PR00853">
    <property type="entry name" value="XPGRADSUPER"/>
</dbReference>
<dbReference type="PANTHER" id="PTHR11081">
    <property type="entry name" value="FLAP ENDONUCLEASE FAMILY MEMBER"/>
    <property type="match status" value="1"/>
</dbReference>
<sequence>MGVTGLLPAIKSVQEPTTLQRYRGRTLAVDSYSWLHKSLMTCSFELAQGMPTEKYVTYFMRRVTLLEDHGITPYLVFDGDHLPTKAGTERERAARREENRVKAADYARRGNTKEAYKCYMKCADVTPAMVKSVIQVLKHRGLQYVVAPYEADSQMVYLEAQGLVSGIVSEDSDLLVFGCRTLITKLNDRGECIEVSRDRFSACTELPLALFSLAQWRAVAILSGCDYTLGVKGVGVKSAFQLIKQHTTLERVLVALRMNGKPVPREFEDEVLQADLAFQFQRVFCPVKKALTTLNEYQEENPLHECCGAAYEDALLHERIARGDVCPFSKEELHPRDVVLAGRPSASADVAGTGRVTPAARSLSTPLPKLANSIDLFFRLSKHTLKGPTPPSLGTSTSLGSSSLNPGKPRSSTLPRTLTFPAVSRPVQSSKRPFETKSTGLASNFFKKRAMVVPDTEGYEDEIVSSPENGGLAAKYGMDSSDFDLTDPEDESPLLEPLPQVSAAPSPIPAKHISHIPGFETDDISECESDIDEIFLHTSTASLEDRLTNNLLAIAQGLKLKFSFSSVNTPESSPMESKVVERILPVIRKKISSANARKLTAPSPRLIMSSPLSLSGSQGPVSSPNSRARLDLFRFTRA</sequence>
<keyword evidence="9" id="KW-0539">Nucleus</keyword>
<comment type="subcellular location">
    <subcellularLocation>
        <location evidence="2">Nucleus</location>
    </subcellularLocation>
</comment>
<evidence type="ECO:0000256" key="9">
    <source>
        <dbReference type="ARBA" id="ARBA00023242"/>
    </source>
</evidence>
<feature type="region of interest" description="Disordered" evidence="10">
    <location>
        <begin position="387"/>
        <end position="435"/>
    </location>
</feature>
<dbReference type="InterPro" id="IPR006086">
    <property type="entry name" value="XPG-I_dom"/>
</dbReference>
<dbReference type="AlphaFoldDB" id="A0A1E3QR87"/>
<dbReference type="InterPro" id="IPR029060">
    <property type="entry name" value="PIN-like_dom_sf"/>
</dbReference>
<keyword evidence="7" id="KW-0460">Magnesium</keyword>
<dbReference type="GO" id="GO:0017108">
    <property type="term" value="F:5'-flap endonuclease activity"/>
    <property type="evidence" value="ECO:0007669"/>
    <property type="project" value="TreeGrafter"/>
</dbReference>
<evidence type="ECO:0000259" key="11">
    <source>
        <dbReference type="SMART" id="SM00484"/>
    </source>
</evidence>
<dbReference type="Pfam" id="PF00867">
    <property type="entry name" value="XPG_I"/>
    <property type="match status" value="1"/>
</dbReference>
<evidence type="ECO:0000256" key="7">
    <source>
        <dbReference type="ARBA" id="ARBA00022842"/>
    </source>
</evidence>
<dbReference type="CDD" id="cd09857">
    <property type="entry name" value="PIN_EXO1"/>
    <property type="match status" value="1"/>
</dbReference>
<dbReference type="SMART" id="SM00279">
    <property type="entry name" value="HhH2"/>
    <property type="match status" value="1"/>
</dbReference>
<keyword evidence="5" id="KW-0227">DNA damage</keyword>
<organism evidence="13 14">
    <name type="scientific">Babjeviella inositovora NRRL Y-12698</name>
    <dbReference type="NCBI Taxonomy" id="984486"/>
    <lineage>
        <taxon>Eukaryota</taxon>
        <taxon>Fungi</taxon>
        <taxon>Dikarya</taxon>
        <taxon>Ascomycota</taxon>
        <taxon>Saccharomycotina</taxon>
        <taxon>Pichiomycetes</taxon>
        <taxon>Serinales incertae sedis</taxon>
        <taxon>Babjeviella</taxon>
    </lineage>
</organism>